<name>A0A6A6H4H4_VIRVR</name>
<evidence type="ECO:0000313" key="1">
    <source>
        <dbReference type="EMBL" id="KAF2232728.1"/>
    </source>
</evidence>
<sequence length="272" mass="28235">MESTTAKLIERRQQMSSGGLTDIDILQFALTAEHLESTFYNQGLQMFPQSDFAAIGVQGSSYSALKMVAQTESTHVTALTAAIKAAGAQPVQACQYKFGFTNAQGMVATANQLEAVGLSAYLGAAPLINSSMVLSTAATIATVEARHQAFLRIAAQSMPVPNAFDTPLGPRGVFTIASAFITSCPSGSNLNIQPFPAIQVNNATGIKTGESLVLQNSAMPAGASNCGFMNQGMMMFTPLTNNACAVPPNLSGDAYMVVTTSQSTSDSAIVAG</sequence>
<dbReference type="SUPFAM" id="SSF47240">
    <property type="entry name" value="Ferritin-like"/>
    <property type="match status" value="1"/>
</dbReference>
<accession>A0A6A6H4H4</accession>
<reference evidence="1" key="1">
    <citation type="journal article" date="2020" name="Stud. Mycol.">
        <title>101 Dothideomycetes genomes: a test case for predicting lifestyles and emergence of pathogens.</title>
        <authorList>
            <person name="Haridas S."/>
            <person name="Albert R."/>
            <person name="Binder M."/>
            <person name="Bloem J."/>
            <person name="Labutti K."/>
            <person name="Salamov A."/>
            <person name="Andreopoulos B."/>
            <person name="Baker S."/>
            <person name="Barry K."/>
            <person name="Bills G."/>
            <person name="Bluhm B."/>
            <person name="Cannon C."/>
            <person name="Castanera R."/>
            <person name="Culley D."/>
            <person name="Daum C."/>
            <person name="Ezra D."/>
            <person name="Gonzalez J."/>
            <person name="Henrissat B."/>
            <person name="Kuo A."/>
            <person name="Liang C."/>
            <person name="Lipzen A."/>
            <person name="Lutzoni F."/>
            <person name="Magnuson J."/>
            <person name="Mondo S."/>
            <person name="Nolan M."/>
            <person name="Ohm R."/>
            <person name="Pangilinan J."/>
            <person name="Park H.-J."/>
            <person name="Ramirez L."/>
            <person name="Alfaro M."/>
            <person name="Sun H."/>
            <person name="Tritt A."/>
            <person name="Yoshinaga Y."/>
            <person name="Zwiers L.-H."/>
            <person name="Turgeon B."/>
            <person name="Goodwin S."/>
            <person name="Spatafora J."/>
            <person name="Crous P."/>
            <person name="Grigoriev I."/>
        </authorList>
    </citation>
    <scope>NUCLEOTIDE SEQUENCE</scope>
    <source>
        <strain evidence="1">Tuck. ex Michener</strain>
    </source>
</reference>
<dbReference type="PANTHER" id="PTHR38705:SF1">
    <property type="entry name" value="PROTEIN RDS1"/>
    <property type="match status" value="1"/>
</dbReference>
<dbReference type="Proteomes" id="UP000800092">
    <property type="component" value="Unassembled WGS sequence"/>
</dbReference>
<proteinExistence type="predicted"/>
<dbReference type="InterPro" id="IPR012347">
    <property type="entry name" value="Ferritin-like"/>
</dbReference>
<dbReference type="Gene3D" id="1.20.1260.10">
    <property type="match status" value="1"/>
</dbReference>
<dbReference type="Pfam" id="PF13668">
    <property type="entry name" value="Ferritin_2"/>
    <property type="match status" value="1"/>
</dbReference>
<protein>
    <recommendedName>
        <fullName evidence="3">Ferritin-like domain-containing protein</fullName>
    </recommendedName>
</protein>
<organism evidence="1 2">
    <name type="scientific">Viridothelium virens</name>
    <name type="common">Speckled blister lichen</name>
    <name type="synonym">Trypethelium virens</name>
    <dbReference type="NCBI Taxonomy" id="1048519"/>
    <lineage>
        <taxon>Eukaryota</taxon>
        <taxon>Fungi</taxon>
        <taxon>Dikarya</taxon>
        <taxon>Ascomycota</taxon>
        <taxon>Pezizomycotina</taxon>
        <taxon>Dothideomycetes</taxon>
        <taxon>Dothideomycetes incertae sedis</taxon>
        <taxon>Trypetheliales</taxon>
        <taxon>Trypetheliaceae</taxon>
        <taxon>Viridothelium</taxon>
    </lineage>
</organism>
<dbReference type="OrthoDB" id="1001765at2759"/>
<dbReference type="InterPro" id="IPR009078">
    <property type="entry name" value="Ferritin-like_SF"/>
</dbReference>
<dbReference type="PANTHER" id="PTHR38705">
    <property type="entry name" value="PROTEIN RDS1"/>
    <property type="match status" value="1"/>
</dbReference>
<evidence type="ECO:0000313" key="2">
    <source>
        <dbReference type="Proteomes" id="UP000800092"/>
    </source>
</evidence>
<dbReference type="EMBL" id="ML991813">
    <property type="protein sequence ID" value="KAF2232728.1"/>
    <property type="molecule type" value="Genomic_DNA"/>
</dbReference>
<gene>
    <name evidence="1" type="ORF">EV356DRAFT_449738</name>
</gene>
<dbReference type="CDD" id="cd00657">
    <property type="entry name" value="Ferritin_like"/>
    <property type="match status" value="1"/>
</dbReference>
<keyword evidence="2" id="KW-1185">Reference proteome</keyword>
<dbReference type="InterPro" id="IPR039254">
    <property type="entry name" value="Rds1"/>
</dbReference>
<evidence type="ECO:0008006" key="3">
    <source>
        <dbReference type="Google" id="ProtNLM"/>
    </source>
</evidence>
<dbReference type="AlphaFoldDB" id="A0A6A6H4H4"/>